<proteinExistence type="predicted"/>
<evidence type="ECO:0000313" key="1">
    <source>
        <dbReference type="EMBL" id="EKU12236.1"/>
    </source>
</evidence>
<dbReference type="EMBL" id="AMZQ01000001">
    <property type="protein sequence ID" value="EKU12236.1"/>
    <property type="molecule type" value="Genomic_DNA"/>
</dbReference>
<sequence length="286" mass="32878">MAKKLKQHENSIVDELLAFIDADKFKNVSLGRSFAFNAEMLKFLISCKRLNIFLQGIKKTDIEKASADTLEKLDNASNEICTPYFDTDNRDDIKEVVFIALIDMISDEVTNCKRGEMKSKKILNDLKRLNKLQKEIIEKHFFKDSIPNFLKRIGVKKEFFRRGDSAEFACDLLADLLFDCYFEADNKDPESLKILFDIEIKNDVMPTLYTLTQGALTFDEIISLIPLLRGYAQSERDIETITGFWDTQEALLALSDILGLGIAMPIKRNEFHNAVKDAYQTYLELK</sequence>
<comment type="caution">
    <text evidence="1">The sequence shown here is derived from an EMBL/GenBank/DDBJ whole genome shotgun (WGS) entry which is preliminary data.</text>
</comment>
<evidence type="ECO:0000313" key="2">
    <source>
        <dbReference type="Proteomes" id="UP000011939"/>
    </source>
</evidence>
<gene>
    <name evidence="1" type="ORF">CSUNSWCD_176</name>
</gene>
<dbReference type="AlphaFoldDB" id="M5IS83"/>
<accession>M5IS83</accession>
<reference evidence="1 2" key="1">
    <citation type="journal article" date="2013" name="Genome Announc.">
        <title>Genome Sequence of Campylobacter showae UNSWCD, Isolated from a Patient with Crohn's Disease.</title>
        <authorList>
            <person name="Tay A.P."/>
            <person name="Kaakoush N.O."/>
            <person name="Deshpande N.P."/>
            <person name="Chen Z."/>
            <person name="Mitchell H."/>
            <person name="Wilkins M.R."/>
        </authorList>
    </citation>
    <scope>NUCLEOTIDE SEQUENCE [LARGE SCALE GENOMIC DNA]</scope>
    <source>
        <strain evidence="1 2">CSUNSWCD</strain>
    </source>
</reference>
<organism evidence="1 2">
    <name type="scientific">Campylobacter showae CSUNSWCD</name>
    <dbReference type="NCBI Taxonomy" id="1244083"/>
    <lineage>
        <taxon>Bacteria</taxon>
        <taxon>Pseudomonadati</taxon>
        <taxon>Campylobacterota</taxon>
        <taxon>Epsilonproteobacteria</taxon>
        <taxon>Campylobacterales</taxon>
        <taxon>Campylobacteraceae</taxon>
        <taxon>Campylobacter</taxon>
    </lineage>
</organism>
<dbReference type="Proteomes" id="UP000011939">
    <property type="component" value="Unassembled WGS sequence"/>
</dbReference>
<dbReference type="PATRIC" id="fig|1244083.3.peg.181"/>
<protein>
    <submittedName>
        <fullName evidence="1">Uncharacterized protein</fullName>
    </submittedName>
</protein>
<name>M5IS83_9BACT</name>